<reference evidence="1 2" key="1">
    <citation type="journal article" date="2023" name="J. Hered.">
        <title>Chromosome-level genome of the wood stork (Mycteria americana) provides insight into avian chromosome evolution.</title>
        <authorList>
            <person name="Flamio R. Jr."/>
            <person name="Ramstad K.M."/>
        </authorList>
    </citation>
    <scope>NUCLEOTIDE SEQUENCE [LARGE SCALE GENOMIC DNA]</scope>
    <source>
        <strain evidence="1">JAX WOST 10</strain>
    </source>
</reference>
<sequence>MTISPFSSIAYKLHIPPEVVWKAQICLLIEKDPNEEMNLSEEVLNAVTPLEWALKIPGRAKNATLGKTELKPGA</sequence>
<dbReference type="EMBL" id="JAUNZN010000010">
    <property type="protein sequence ID" value="KAK4814986.1"/>
    <property type="molecule type" value="Genomic_DNA"/>
</dbReference>
<name>A0AAN7NNG7_MYCAM</name>
<proteinExistence type="predicted"/>
<comment type="caution">
    <text evidence="1">The sequence shown here is derived from an EMBL/GenBank/DDBJ whole genome shotgun (WGS) entry which is preliminary data.</text>
</comment>
<evidence type="ECO:0000313" key="1">
    <source>
        <dbReference type="EMBL" id="KAK4814986.1"/>
    </source>
</evidence>
<gene>
    <name evidence="1" type="ORF">QYF61_009013</name>
</gene>
<organism evidence="1 2">
    <name type="scientific">Mycteria americana</name>
    <name type="common">Wood stork</name>
    <dbReference type="NCBI Taxonomy" id="33587"/>
    <lineage>
        <taxon>Eukaryota</taxon>
        <taxon>Metazoa</taxon>
        <taxon>Chordata</taxon>
        <taxon>Craniata</taxon>
        <taxon>Vertebrata</taxon>
        <taxon>Euteleostomi</taxon>
        <taxon>Archelosauria</taxon>
        <taxon>Archosauria</taxon>
        <taxon>Dinosauria</taxon>
        <taxon>Saurischia</taxon>
        <taxon>Theropoda</taxon>
        <taxon>Coelurosauria</taxon>
        <taxon>Aves</taxon>
        <taxon>Neognathae</taxon>
        <taxon>Neoaves</taxon>
        <taxon>Aequornithes</taxon>
        <taxon>Ciconiiformes</taxon>
        <taxon>Ciconiidae</taxon>
        <taxon>Mycteria</taxon>
    </lineage>
</organism>
<dbReference type="Proteomes" id="UP001333110">
    <property type="component" value="Unassembled WGS sequence"/>
</dbReference>
<dbReference type="AlphaFoldDB" id="A0AAN7NNG7"/>
<protein>
    <submittedName>
        <fullName evidence="1">Uncharacterized protein</fullName>
    </submittedName>
</protein>
<accession>A0AAN7NNG7</accession>
<evidence type="ECO:0000313" key="2">
    <source>
        <dbReference type="Proteomes" id="UP001333110"/>
    </source>
</evidence>
<keyword evidence="2" id="KW-1185">Reference proteome</keyword>